<protein>
    <recommendedName>
        <fullName evidence="8">AP2/ERF domain-containing protein</fullName>
    </recommendedName>
</protein>
<dbReference type="PROSITE" id="PS51032">
    <property type="entry name" value="AP2_ERF"/>
    <property type="match status" value="1"/>
</dbReference>
<dbReference type="EMBL" id="GL377573">
    <property type="protein sequence ID" value="EFJ32080.1"/>
    <property type="molecule type" value="Genomic_DNA"/>
</dbReference>
<dbReference type="GO" id="GO:0003677">
    <property type="term" value="F:DNA binding"/>
    <property type="evidence" value="ECO:0007669"/>
    <property type="project" value="UniProtKB-KW"/>
</dbReference>
<evidence type="ECO:0000256" key="1">
    <source>
        <dbReference type="ARBA" id="ARBA00004123"/>
    </source>
</evidence>
<evidence type="ECO:0000313" key="10">
    <source>
        <dbReference type="Proteomes" id="UP000001514"/>
    </source>
</evidence>
<keyword evidence="3" id="KW-0238">DNA-binding</keyword>
<dbReference type="SMART" id="SM00380">
    <property type="entry name" value="AP2"/>
    <property type="match status" value="1"/>
</dbReference>
<evidence type="ECO:0000256" key="2">
    <source>
        <dbReference type="ARBA" id="ARBA00023015"/>
    </source>
</evidence>
<reference evidence="9 10" key="1">
    <citation type="journal article" date="2011" name="Science">
        <title>The Selaginella genome identifies genetic changes associated with the evolution of vascular plants.</title>
        <authorList>
            <person name="Banks J.A."/>
            <person name="Nishiyama T."/>
            <person name="Hasebe M."/>
            <person name="Bowman J.L."/>
            <person name="Gribskov M."/>
            <person name="dePamphilis C."/>
            <person name="Albert V.A."/>
            <person name="Aono N."/>
            <person name="Aoyama T."/>
            <person name="Ambrose B.A."/>
            <person name="Ashton N.W."/>
            <person name="Axtell M.J."/>
            <person name="Barker E."/>
            <person name="Barker M.S."/>
            <person name="Bennetzen J.L."/>
            <person name="Bonawitz N.D."/>
            <person name="Chapple C."/>
            <person name="Cheng C."/>
            <person name="Correa L.G."/>
            <person name="Dacre M."/>
            <person name="DeBarry J."/>
            <person name="Dreyer I."/>
            <person name="Elias M."/>
            <person name="Engstrom E.M."/>
            <person name="Estelle M."/>
            <person name="Feng L."/>
            <person name="Finet C."/>
            <person name="Floyd S.K."/>
            <person name="Frommer W.B."/>
            <person name="Fujita T."/>
            <person name="Gramzow L."/>
            <person name="Gutensohn M."/>
            <person name="Harholt J."/>
            <person name="Hattori M."/>
            <person name="Heyl A."/>
            <person name="Hirai T."/>
            <person name="Hiwatashi Y."/>
            <person name="Ishikawa M."/>
            <person name="Iwata M."/>
            <person name="Karol K.G."/>
            <person name="Koehler B."/>
            <person name="Kolukisaoglu U."/>
            <person name="Kubo M."/>
            <person name="Kurata T."/>
            <person name="Lalonde S."/>
            <person name="Li K."/>
            <person name="Li Y."/>
            <person name="Litt A."/>
            <person name="Lyons E."/>
            <person name="Manning G."/>
            <person name="Maruyama T."/>
            <person name="Michael T.P."/>
            <person name="Mikami K."/>
            <person name="Miyazaki S."/>
            <person name="Morinaga S."/>
            <person name="Murata T."/>
            <person name="Mueller-Roeber B."/>
            <person name="Nelson D.R."/>
            <person name="Obara M."/>
            <person name="Oguri Y."/>
            <person name="Olmstead R.G."/>
            <person name="Onodera N."/>
            <person name="Petersen B.L."/>
            <person name="Pils B."/>
            <person name="Prigge M."/>
            <person name="Rensing S.A."/>
            <person name="Riano-Pachon D.M."/>
            <person name="Roberts A.W."/>
            <person name="Sato Y."/>
            <person name="Scheller H.V."/>
            <person name="Schulz B."/>
            <person name="Schulz C."/>
            <person name="Shakirov E.V."/>
            <person name="Shibagaki N."/>
            <person name="Shinohara N."/>
            <person name="Shippen D.E."/>
            <person name="Soerensen I."/>
            <person name="Sotooka R."/>
            <person name="Sugimoto N."/>
            <person name="Sugita M."/>
            <person name="Sumikawa N."/>
            <person name="Tanurdzic M."/>
            <person name="Theissen G."/>
            <person name="Ulvskov P."/>
            <person name="Wakazuki S."/>
            <person name="Weng J.K."/>
            <person name="Willats W.W."/>
            <person name="Wipf D."/>
            <person name="Wolf P.G."/>
            <person name="Yang L."/>
            <person name="Zimmer A.D."/>
            <person name="Zhu Q."/>
            <person name="Mitros T."/>
            <person name="Hellsten U."/>
            <person name="Loque D."/>
            <person name="Otillar R."/>
            <person name="Salamov A."/>
            <person name="Schmutz J."/>
            <person name="Shapiro H."/>
            <person name="Lindquist E."/>
            <person name="Lucas S."/>
            <person name="Rokhsar D."/>
            <person name="Grigoriev I.V."/>
        </authorList>
    </citation>
    <scope>NUCLEOTIDE SEQUENCE [LARGE SCALE GENOMIC DNA]</scope>
</reference>
<evidence type="ECO:0000256" key="6">
    <source>
        <dbReference type="ARBA" id="ARBA00024343"/>
    </source>
</evidence>
<name>D8R8K8_SELML</name>
<proteinExistence type="inferred from homology"/>
<dbReference type="Proteomes" id="UP000001514">
    <property type="component" value="Unassembled WGS sequence"/>
</dbReference>
<dbReference type="KEGG" id="smo:SELMODRAFT_72871"/>
<dbReference type="PANTHER" id="PTHR31194:SF197">
    <property type="entry name" value="OS12G0582900 PROTEIN"/>
    <property type="match status" value="1"/>
</dbReference>
<evidence type="ECO:0000256" key="7">
    <source>
        <dbReference type="SAM" id="MobiDB-lite"/>
    </source>
</evidence>
<keyword evidence="5" id="KW-0539">Nucleus</keyword>
<dbReference type="GO" id="GO:0005634">
    <property type="term" value="C:nucleus"/>
    <property type="evidence" value="ECO:0007669"/>
    <property type="project" value="UniProtKB-SubCell"/>
</dbReference>
<dbReference type="InterPro" id="IPR036955">
    <property type="entry name" value="AP2/ERF_dom_sf"/>
</dbReference>
<dbReference type="CDD" id="cd00018">
    <property type="entry name" value="AP2"/>
    <property type="match status" value="1"/>
</dbReference>
<dbReference type="Pfam" id="PF00847">
    <property type="entry name" value="AP2"/>
    <property type="match status" value="1"/>
</dbReference>
<dbReference type="OMA" id="NENCTYK"/>
<accession>D8R8K8</accession>
<dbReference type="PANTHER" id="PTHR31194">
    <property type="entry name" value="SHN SHINE , DNA BINDING / TRANSCRIPTION FACTOR"/>
    <property type="match status" value="1"/>
</dbReference>
<feature type="non-terminal residue" evidence="9">
    <location>
        <position position="80"/>
    </location>
</feature>
<dbReference type="PRINTS" id="PR00367">
    <property type="entry name" value="ETHRSPELEMNT"/>
</dbReference>
<evidence type="ECO:0000256" key="5">
    <source>
        <dbReference type="ARBA" id="ARBA00023242"/>
    </source>
</evidence>
<dbReference type="Gene3D" id="3.30.730.10">
    <property type="entry name" value="AP2/ERF domain"/>
    <property type="match status" value="1"/>
</dbReference>
<dbReference type="InterPro" id="IPR050913">
    <property type="entry name" value="AP2/ERF_ERF"/>
</dbReference>
<comment type="subcellular location">
    <subcellularLocation>
        <location evidence="1">Nucleus</location>
    </subcellularLocation>
</comment>
<dbReference type="GO" id="GO:0003700">
    <property type="term" value="F:DNA-binding transcription factor activity"/>
    <property type="evidence" value="ECO:0007669"/>
    <property type="project" value="InterPro"/>
</dbReference>
<keyword evidence="2" id="KW-0805">Transcription regulation</keyword>
<dbReference type="AlphaFoldDB" id="D8R8K8"/>
<feature type="non-terminal residue" evidence="9">
    <location>
        <position position="1"/>
    </location>
</feature>
<feature type="domain" description="AP2/ERF" evidence="8">
    <location>
        <begin position="6"/>
        <end position="63"/>
    </location>
</feature>
<feature type="region of interest" description="Disordered" evidence="7">
    <location>
        <begin position="59"/>
        <end position="80"/>
    </location>
</feature>
<dbReference type="InParanoid" id="D8R8K8"/>
<dbReference type="InterPro" id="IPR001471">
    <property type="entry name" value="AP2/ERF_dom"/>
</dbReference>
<evidence type="ECO:0000256" key="3">
    <source>
        <dbReference type="ARBA" id="ARBA00023125"/>
    </source>
</evidence>
<keyword evidence="10" id="KW-1185">Reference proteome</keyword>
<dbReference type="InterPro" id="IPR016177">
    <property type="entry name" value="DNA-bd_dom_sf"/>
</dbReference>
<keyword evidence="4" id="KW-0804">Transcription</keyword>
<dbReference type="Gramene" id="EFJ32080">
    <property type="protein sequence ID" value="EFJ32080"/>
    <property type="gene ID" value="SELMODRAFT_72871"/>
</dbReference>
<evidence type="ECO:0000256" key="4">
    <source>
        <dbReference type="ARBA" id="ARBA00023163"/>
    </source>
</evidence>
<dbReference type="HOGENOM" id="CLU_159623_2_0_1"/>
<comment type="similarity">
    <text evidence="6">Belongs to the AP2/ERF transcription factor family. ERF subfamily.</text>
</comment>
<evidence type="ECO:0000313" key="9">
    <source>
        <dbReference type="EMBL" id="EFJ32080.1"/>
    </source>
</evidence>
<gene>
    <name evidence="9" type="ORF">SELMODRAFT_72871</name>
</gene>
<organism evidence="10">
    <name type="scientific">Selaginella moellendorffii</name>
    <name type="common">Spikemoss</name>
    <dbReference type="NCBI Taxonomy" id="88036"/>
    <lineage>
        <taxon>Eukaryota</taxon>
        <taxon>Viridiplantae</taxon>
        <taxon>Streptophyta</taxon>
        <taxon>Embryophyta</taxon>
        <taxon>Tracheophyta</taxon>
        <taxon>Lycopodiopsida</taxon>
        <taxon>Selaginellales</taxon>
        <taxon>Selaginellaceae</taxon>
        <taxon>Selaginella</taxon>
    </lineage>
</organism>
<sequence>SKRRKKFVGVRQRSSGRWVAEIKDTAQKVRLWLGTYDNAEDAARAYDEAASLLRGADSRTNFASSGTPFSPCQEEELDDH</sequence>
<evidence type="ECO:0000259" key="8">
    <source>
        <dbReference type="PROSITE" id="PS51032"/>
    </source>
</evidence>
<dbReference type="FunFam" id="3.30.730.10:FF:000005">
    <property type="entry name" value="ethylene-responsive transcription factor RAP2-11"/>
    <property type="match status" value="1"/>
</dbReference>
<feature type="compositionally biased region" description="Polar residues" evidence="7">
    <location>
        <begin position="59"/>
        <end position="70"/>
    </location>
</feature>
<dbReference type="SUPFAM" id="SSF54171">
    <property type="entry name" value="DNA-binding domain"/>
    <property type="match status" value="1"/>
</dbReference>
<dbReference type="PIRSF" id="PIRSF038123">
    <property type="entry name" value="PTI6"/>
    <property type="match status" value="1"/>
</dbReference>